<accession>A0A381R800</accession>
<organism evidence="6">
    <name type="scientific">marine metagenome</name>
    <dbReference type="NCBI Taxonomy" id="408172"/>
    <lineage>
        <taxon>unclassified sequences</taxon>
        <taxon>metagenomes</taxon>
        <taxon>ecological metagenomes</taxon>
    </lineage>
</organism>
<dbReference type="Gene3D" id="3.30.470.10">
    <property type="match status" value="1"/>
</dbReference>
<comment type="cofactor">
    <cofactor evidence="1">
        <name>pyridoxal 5'-phosphate</name>
        <dbReference type="ChEBI" id="CHEBI:597326"/>
    </cofactor>
</comment>
<dbReference type="Gene3D" id="3.20.10.10">
    <property type="entry name" value="D-amino Acid Aminotransferase, subunit A, domain 2"/>
    <property type="match status" value="1"/>
</dbReference>
<name>A0A381R800_9ZZZZ</name>
<evidence type="ECO:0000313" key="6">
    <source>
        <dbReference type="EMBL" id="SUZ85997.1"/>
    </source>
</evidence>
<keyword evidence="4" id="KW-0808">Transferase</keyword>
<dbReference type="PANTHER" id="PTHR42825:SF7">
    <property type="entry name" value="BRANCHED-CHAIN-AMINO-ACID AMINOTRANSFERASE"/>
    <property type="match status" value="1"/>
</dbReference>
<keyword evidence="5" id="KW-0663">Pyridoxal phosphate</keyword>
<dbReference type="NCBIfam" id="TIGR01123">
    <property type="entry name" value="ilvE_II"/>
    <property type="match status" value="1"/>
</dbReference>
<evidence type="ECO:0000256" key="5">
    <source>
        <dbReference type="ARBA" id="ARBA00022898"/>
    </source>
</evidence>
<evidence type="ECO:0000256" key="2">
    <source>
        <dbReference type="ARBA" id="ARBA00009320"/>
    </source>
</evidence>
<dbReference type="AlphaFoldDB" id="A0A381R800"/>
<keyword evidence="3" id="KW-0032">Aminotransferase</keyword>
<gene>
    <name evidence="6" type="ORF">METZ01_LOCUS38851</name>
</gene>
<dbReference type="InterPro" id="IPR001544">
    <property type="entry name" value="Aminotrans_IV"/>
</dbReference>
<evidence type="ECO:0000256" key="3">
    <source>
        <dbReference type="ARBA" id="ARBA00022576"/>
    </source>
</evidence>
<protein>
    <recommendedName>
        <fullName evidence="7">Branched-chain-amino-acid transaminase</fullName>
    </recommendedName>
</protein>
<reference evidence="6" key="1">
    <citation type="submission" date="2018-05" db="EMBL/GenBank/DDBJ databases">
        <authorList>
            <person name="Lanie J.A."/>
            <person name="Ng W.-L."/>
            <person name="Kazmierczak K.M."/>
            <person name="Andrzejewski T.M."/>
            <person name="Davidsen T.M."/>
            <person name="Wayne K.J."/>
            <person name="Tettelin H."/>
            <person name="Glass J.I."/>
            <person name="Rusch D."/>
            <person name="Podicherti R."/>
            <person name="Tsui H.-C.T."/>
            <person name="Winkler M.E."/>
        </authorList>
    </citation>
    <scope>NUCLEOTIDE SEQUENCE</scope>
</reference>
<dbReference type="Pfam" id="PF01063">
    <property type="entry name" value="Aminotran_4"/>
    <property type="match status" value="1"/>
</dbReference>
<dbReference type="PANTHER" id="PTHR42825">
    <property type="entry name" value="AMINO ACID AMINOTRANSFERASE"/>
    <property type="match status" value="1"/>
</dbReference>
<dbReference type="InterPro" id="IPR005786">
    <property type="entry name" value="B_amino_transII"/>
</dbReference>
<dbReference type="NCBIfam" id="NF009897">
    <property type="entry name" value="PRK13357.1"/>
    <property type="match status" value="1"/>
</dbReference>
<dbReference type="InterPro" id="IPR043132">
    <property type="entry name" value="BCAT-like_C"/>
</dbReference>
<dbReference type="SUPFAM" id="SSF56752">
    <property type="entry name" value="D-aminoacid aminotransferase-like PLP-dependent enzymes"/>
    <property type="match status" value="1"/>
</dbReference>
<dbReference type="InterPro" id="IPR036038">
    <property type="entry name" value="Aminotransferase-like"/>
</dbReference>
<evidence type="ECO:0008006" key="7">
    <source>
        <dbReference type="Google" id="ProtNLM"/>
    </source>
</evidence>
<dbReference type="PIRSF" id="PIRSF006468">
    <property type="entry name" value="BCAT1"/>
    <property type="match status" value="1"/>
</dbReference>
<dbReference type="GO" id="GO:0004084">
    <property type="term" value="F:branched-chain-amino-acid transaminase activity"/>
    <property type="evidence" value="ECO:0007669"/>
    <property type="project" value="InterPro"/>
</dbReference>
<comment type="similarity">
    <text evidence="2">Belongs to the class-IV pyridoxal-phosphate-dependent aminotransferase family.</text>
</comment>
<dbReference type="GO" id="GO:0009081">
    <property type="term" value="P:branched-chain amino acid metabolic process"/>
    <property type="evidence" value="ECO:0007669"/>
    <property type="project" value="InterPro"/>
</dbReference>
<dbReference type="InterPro" id="IPR043131">
    <property type="entry name" value="BCAT-like_N"/>
</dbReference>
<dbReference type="EMBL" id="UINC01001660">
    <property type="protein sequence ID" value="SUZ85997.1"/>
    <property type="molecule type" value="Genomic_DNA"/>
</dbReference>
<evidence type="ECO:0000256" key="4">
    <source>
        <dbReference type="ARBA" id="ARBA00022679"/>
    </source>
</evidence>
<dbReference type="InterPro" id="IPR033939">
    <property type="entry name" value="BCAT_family"/>
</dbReference>
<evidence type="ECO:0000256" key="1">
    <source>
        <dbReference type="ARBA" id="ARBA00001933"/>
    </source>
</evidence>
<proteinExistence type="inferred from homology"/>
<sequence length="349" mass="39644">MEIIKSNKTKINDVDFNSISFGEIFSDHMYECNFKNGSWNLPVIKPYKSIEIAPAASVFHYGQAVFEGMKAYKDRDNQLWLFRPKDNYERLKKSCIRMSIPVIPEKYFFEGLNNLIYLEQAWIPNIKDSSLYIRPFIFSTSAMLAASPSKEYKFLIICSPGAPYYSKPLSVYIEDKFIRAADGGAGYAKAAGNYGAAFYPTSLAIEKGFDQVVWTDSNTHQKIEEVGTMSIMFRIKNKLVTPKISETILDGVTRKSVIQISKDLGIQIEERDITVSEVISEYVEGNLKEIFGCGTATVIAPITSFGYKDKTYKLDDINEKYGDKIKAAIVSIQQNLSEDNYGWRYKIDK</sequence>
<dbReference type="CDD" id="cd01557">
    <property type="entry name" value="BCAT_beta_family"/>
    <property type="match status" value="1"/>
</dbReference>